<evidence type="ECO:0000313" key="2">
    <source>
        <dbReference type="Proteomes" id="UP000192501"/>
    </source>
</evidence>
<evidence type="ECO:0000313" key="1">
    <source>
        <dbReference type="EMBL" id="ORD95207.1"/>
    </source>
</evidence>
<gene>
    <name evidence="1" type="ORF">A0H76_1192</name>
</gene>
<comment type="caution">
    <text evidence="1">The sequence shown here is derived from an EMBL/GenBank/DDBJ whole genome shotgun (WGS) entry which is preliminary data.</text>
</comment>
<dbReference type="VEuPathDB" id="MicrosporidiaDB:A0H76_1192"/>
<proteinExistence type="predicted"/>
<dbReference type="EMBL" id="LTAI01001683">
    <property type="protein sequence ID" value="ORD95207.1"/>
    <property type="molecule type" value="Genomic_DNA"/>
</dbReference>
<dbReference type="VEuPathDB" id="MicrosporidiaDB:HERIO_493"/>
<organism evidence="1 2">
    <name type="scientific">Hepatospora eriocheir</name>
    <dbReference type="NCBI Taxonomy" id="1081669"/>
    <lineage>
        <taxon>Eukaryota</taxon>
        <taxon>Fungi</taxon>
        <taxon>Fungi incertae sedis</taxon>
        <taxon>Microsporidia</taxon>
        <taxon>Hepatosporidae</taxon>
        <taxon>Hepatospora</taxon>
    </lineage>
</organism>
<sequence length="139" mass="16082">MLLSAESLLNDYCYNEPDLALEIFDVINYDYKDQIKKYYKEFIKNSALEEVFNLLDKINNKDLSIIMGLLIENNINKPLLHRLLAVGFEYNDILINVKSILMSTAHPNVKRSLLTDLKSFAKFNEFNEYSIICSSAFGI</sequence>
<dbReference type="Proteomes" id="UP000192501">
    <property type="component" value="Unassembled WGS sequence"/>
</dbReference>
<protein>
    <submittedName>
        <fullName evidence="1">Uncharacterized protein</fullName>
    </submittedName>
</protein>
<name>A0A1X0Q666_9MICR</name>
<accession>A0A1X0Q666</accession>
<reference evidence="1 2" key="1">
    <citation type="journal article" date="2017" name="Environ. Microbiol.">
        <title>Decay of the glycolytic pathway and adaptation to intranuclear parasitism within Enterocytozoonidae microsporidia.</title>
        <authorList>
            <person name="Wiredu Boakye D."/>
            <person name="Jaroenlak P."/>
            <person name="Prachumwat A."/>
            <person name="Williams T.A."/>
            <person name="Bateman K.S."/>
            <person name="Itsathitphaisarn O."/>
            <person name="Sritunyalucksana K."/>
            <person name="Paszkiewicz K.H."/>
            <person name="Moore K.A."/>
            <person name="Stentiford G.D."/>
            <person name="Williams B.A."/>
        </authorList>
    </citation>
    <scope>NUCLEOTIDE SEQUENCE [LARGE SCALE GENOMIC DNA]</scope>
    <source>
        <strain evidence="2">canceri</strain>
    </source>
</reference>
<dbReference type="AlphaFoldDB" id="A0A1X0Q666"/>